<accession>A0A1W6MT40</accession>
<reference evidence="1 2" key="1">
    <citation type="submission" date="2017-02" db="EMBL/GenBank/DDBJ databases">
        <authorList>
            <person name="Peterson S.W."/>
        </authorList>
    </citation>
    <scope>NUCLEOTIDE SEQUENCE [LARGE SCALE GENOMIC DNA]</scope>
    <source>
        <strain evidence="1 2">S285</strain>
    </source>
</reference>
<keyword evidence="2" id="KW-1185">Reference proteome</keyword>
<dbReference type="KEGG" id="mbry:B1812_06240"/>
<sequence>MSRKSAKRFSGTCSTFLIWRVSRSNDSVRAGNALGAEAPFEVKRKPAFGSRPRPVSFFRGGAPPSRHGAECGAIERVSFVAEPR</sequence>
<evidence type="ECO:0000313" key="2">
    <source>
        <dbReference type="Proteomes" id="UP000193978"/>
    </source>
</evidence>
<protein>
    <submittedName>
        <fullName evidence="1">Uncharacterized protein</fullName>
    </submittedName>
</protein>
<dbReference type="STRING" id="655015.B1812_06240"/>
<name>A0A1W6MT40_9HYPH</name>
<evidence type="ECO:0000313" key="1">
    <source>
        <dbReference type="EMBL" id="ARN80737.1"/>
    </source>
</evidence>
<dbReference type="EMBL" id="CP019948">
    <property type="protein sequence ID" value="ARN80737.1"/>
    <property type="molecule type" value="Genomic_DNA"/>
</dbReference>
<dbReference type="Proteomes" id="UP000193978">
    <property type="component" value="Chromosome"/>
</dbReference>
<dbReference type="AlphaFoldDB" id="A0A1W6MT40"/>
<organism evidence="1 2">
    <name type="scientific">Methylocystis bryophila</name>
    <dbReference type="NCBI Taxonomy" id="655015"/>
    <lineage>
        <taxon>Bacteria</taxon>
        <taxon>Pseudomonadati</taxon>
        <taxon>Pseudomonadota</taxon>
        <taxon>Alphaproteobacteria</taxon>
        <taxon>Hyphomicrobiales</taxon>
        <taxon>Methylocystaceae</taxon>
        <taxon>Methylocystis</taxon>
    </lineage>
</organism>
<proteinExistence type="predicted"/>
<gene>
    <name evidence="1" type="ORF">B1812_06240</name>
</gene>